<dbReference type="InterPro" id="IPR005119">
    <property type="entry name" value="LysR_subst-bd"/>
</dbReference>
<dbReference type="PANTHER" id="PTHR30537">
    <property type="entry name" value="HTH-TYPE TRANSCRIPTIONAL REGULATOR"/>
    <property type="match status" value="1"/>
</dbReference>
<dbReference type="EMBL" id="BMXE01000003">
    <property type="protein sequence ID" value="GHB31488.1"/>
    <property type="molecule type" value="Genomic_DNA"/>
</dbReference>
<sequence>MHEWKAGKLDNSINWDDLRLLLTVAKRGSFLQAAEELELAVSTVSRRLTKFEGSFGAPLLERHVDGCTLTDLGRRIADMAQELSADLDREYIANLAPNGELSGTIKLTSGDGFAPILMKAISAFTTEHKGVSVEYFVDHAYRKIARGDVDVAVRVANLGEPSLIYKKLVEIEFGLFATPAFASTLPDQLRPQDVECIGLLPPLSEEPHMKAARSAGFVKSRVRLSSMTAQLSAVRENLGAAILPRAVAEGLVDLSPELILPKMDVFVVTRPQALKQPHLRAFIDCLYAELGSFSNEQAAGL</sequence>
<proteinExistence type="inferred from homology"/>
<dbReference type="Gene3D" id="1.10.10.10">
    <property type="entry name" value="Winged helix-like DNA-binding domain superfamily/Winged helix DNA-binding domain"/>
    <property type="match status" value="1"/>
</dbReference>
<keyword evidence="3" id="KW-0238">DNA-binding</keyword>
<dbReference type="Pfam" id="PF03466">
    <property type="entry name" value="LysR_substrate"/>
    <property type="match status" value="1"/>
</dbReference>
<dbReference type="Gene3D" id="3.40.190.290">
    <property type="match status" value="1"/>
</dbReference>
<evidence type="ECO:0000256" key="2">
    <source>
        <dbReference type="ARBA" id="ARBA00023015"/>
    </source>
</evidence>
<keyword evidence="2" id="KW-0805">Transcription regulation</keyword>
<feature type="domain" description="HTH lysR-type" evidence="5">
    <location>
        <begin position="13"/>
        <end position="70"/>
    </location>
</feature>
<dbReference type="InterPro" id="IPR036388">
    <property type="entry name" value="WH-like_DNA-bd_sf"/>
</dbReference>
<evidence type="ECO:0000313" key="7">
    <source>
        <dbReference type="Proteomes" id="UP000637980"/>
    </source>
</evidence>
<dbReference type="SUPFAM" id="SSF46785">
    <property type="entry name" value="Winged helix' DNA-binding domain"/>
    <property type="match status" value="1"/>
</dbReference>
<evidence type="ECO:0000256" key="4">
    <source>
        <dbReference type="ARBA" id="ARBA00023163"/>
    </source>
</evidence>
<dbReference type="InterPro" id="IPR058163">
    <property type="entry name" value="LysR-type_TF_proteobact-type"/>
</dbReference>
<evidence type="ECO:0000256" key="1">
    <source>
        <dbReference type="ARBA" id="ARBA00009437"/>
    </source>
</evidence>
<dbReference type="Proteomes" id="UP000637980">
    <property type="component" value="Unassembled WGS sequence"/>
</dbReference>
<accession>A0ABQ3EA38</accession>
<name>A0ABQ3EA38_9HYPH</name>
<dbReference type="InterPro" id="IPR036390">
    <property type="entry name" value="WH_DNA-bd_sf"/>
</dbReference>
<dbReference type="Pfam" id="PF00126">
    <property type="entry name" value="HTH_1"/>
    <property type="match status" value="1"/>
</dbReference>
<reference evidence="7" key="1">
    <citation type="journal article" date="2019" name="Int. J. Syst. Evol. Microbiol.">
        <title>The Global Catalogue of Microorganisms (GCM) 10K type strain sequencing project: providing services to taxonomists for standard genome sequencing and annotation.</title>
        <authorList>
            <consortium name="The Broad Institute Genomics Platform"/>
            <consortium name="The Broad Institute Genome Sequencing Center for Infectious Disease"/>
            <person name="Wu L."/>
            <person name="Ma J."/>
        </authorList>
    </citation>
    <scope>NUCLEOTIDE SEQUENCE [LARGE SCALE GENOMIC DNA]</scope>
    <source>
        <strain evidence="7">KCTC 12861</strain>
    </source>
</reference>
<dbReference type="SUPFAM" id="SSF53850">
    <property type="entry name" value="Periplasmic binding protein-like II"/>
    <property type="match status" value="1"/>
</dbReference>
<evidence type="ECO:0000313" key="6">
    <source>
        <dbReference type="EMBL" id="GHB31488.1"/>
    </source>
</evidence>
<protein>
    <submittedName>
        <fullName evidence="6">LysR family transcriptional regulator</fullName>
    </submittedName>
</protein>
<evidence type="ECO:0000256" key="3">
    <source>
        <dbReference type="ARBA" id="ARBA00023125"/>
    </source>
</evidence>
<organism evidence="6 7">
    <name type="scientific">Pseudovibrio japonicus</name>
    <dbReference type="NCBI Taxonomy" id="366534"/>
    <lineage>
        <taxon>Bacteria</taxon>
        <taxon>Pseudomonadati</taxon>
        <taxon>Pseudomonadota</taxon>
        <taxon>Alphaproteobacteria</taxon>
        <taxon>Hyphomicrobiales</taxon>
        <taxon>Stappiaceae</taxon>
        <taxon>Pseudovibrio</taxon>
    </lineage>
</organism>
<dbReference type="PANTHER" id="PTHR30537:SF3">
    <property type="entry name" value="TRANSCRIPTIONAL REGULATORY PROTEIN"/>
    <property type="match status" value="1"/>
</dbReference>
<dbReference type="InterPro" id="IPR000847">
    <property type="entry name" value="LysR_HTH_N"/>
</dbReference>
<evidence type="ECO:0000259" key="5">
    <source>
        <dbReference type="PROSITE" id="PS50931"/>
    </source>
</evidence>
<comment type="caution">
    <text evidence="6">The sequence shown here is derived from an EMBL/GenBank/DDBJ whole genome shotgun (WGS) entry which is preliminary data.</text>
</comment>
<gene>
    <name evidence="6" type="ORF">GCM10007094_20110</name>
</gene>
<dbReference type="PROSITE" id="PS50931">
    <property type="entry name" value="HTH_LYSR"/>
    <property type="match status" value="1"/>
</dbReference>
<keyword evidence="7" id="KW-1185">Reference proteome</keyword>
<comment type="similarity">
    <text evidence="1">Belongs to the LysR transcriptional regulatory family.</text>
</comment>
<keyword evidence="4" id="KW-0804">Transcription</keyword>